<evidence type="ECO:0000256" key="1">
    <source>
        <dbReference type="SAM" id="MobiDB-lite"/>
    </source>
</evidence>
<sequence length="401" mass="43695">MNQVAIYYSSTDSLNSPRTSSAAENARLRPALPTALLLLFDNDGDECGIVQCSRGAASRLAPMATASRKPGRAVYTGDTQAATAAAIDQLREKESGSISASTLNIWRCVGRAPGPARATEGFIVVVYTRALDKHTRPLTQYKQATGGEKERSRINGGTRNPRIQSPGSMRSHLLFIVAGPLLPAYCLPTACLASRIFLLAPAYVYNVLLYGPYRRGDSDQFSRARTWLRLCSAMLLRSAHEQPHAQPPKYQKQTGYVLHVTARSSITPRSGACSAFLTVRRDSGRRCSTPTLCTDETPLKPFAKEQRRTIARTPAGARHHVPIRPLESLDSRLALLLLWIWLGSTSRTVLALPRREAAPTSATDDIAAADPPRPDAHLIGWARARPIILAAFAHLLLSEAL</sequence>
<proteinExistence type="predicted"/>
<dbReference type="AlphaFoldDB" id="A0A6H5J0W8"/>
<feature type="compositionally biased region" description="Polar residues" evidence="1">
    <location>
        <begin position="155"/>
        <end position="164"/>
    </location>
</feature>
<dbReference type="Proteomes" id="UP000479190">
    <property type="component" value="Unassembled WGS sequence"/>
</dbReference>
<name>A0A6H5J0W8_9HYME</name>
<organism evidence="2 3">
    <name type="scientific">Trichogramma brassicae</name>
    <dbReference type="NCBI Taxonomy" id="86971"/>
    <lineage>
        <taxon>Eukaryota</taxon>
        <taxon>Metazoa</taxon>
        <taxon>Ecdysozoa</taxon>
        <taxon>Arthropoda</taxon>
        <taxon>Hexapoda</taxon>
        <taxon>Insecta</taxon>
        <taxon>Pterygota</taxon>
        <taxon>Neoptera</taxon>
        <taxon>Endopterygota</taxon>
        <taxon>Hymenoptera</taxon>
        <taxon>Apocrita</taxon>
        <taxon>Proctotrupomorpha</taxon>
        <taxon>Chalcidoidea</taxon>
        <taxon>Trichogrammatidae</taxon>
        <taxon>Trichogramma</taxon>
    </lineage>
</organism>
<accession>A0A6H5J0W8</accession>
<dbReference type="EMBL" id="CADCXV010001338">
    <property type="protein sequence ID" value="CAB0043738.1"/>
    <property type="molecule type" value="Genomic_DNA"/>
</dbReference>
<evidence type="ECO:0000313" key="3">
    <source>
        <dbReference type="Proteomes" id="UP000479190"/>
    </source>
</evidence>
<protein>
    <submittedName>
        <fullName evidence="2">Uncharacterized protein</fullName>
    </submittedName>
</protein>
<keyword evidence="3" id="KW-1185">Reference proteome</keyword>
<evidence type="ECO:0000313" key="2">
    <source>
        <dbReference type="EMBL" id="CAB0043738.1"/>
    </source>
</evidence>
<reference evidence="2 3" key="1">
    <citation type="submission" date="2020-02" db="EMBL/GenBank/DDBJ databases">
        <authorList>
            <person name="Ferguson B K."/>
        </authorList>
    </citation>
    <scope>NUCLEOTIDE SEQUENCE [LARGE SCALE GENOMIC DNA]</scope>
</reference>
<gene>
    <name evidence="2" type="ORF">TBRA_LOCUS15326</name>
</gene>
<feature type="region of interest" description="Disordered" evidence="1">
    <location>
        <begin position="142"/>
        <end position="164"/>
    </location>
</feature>